<dbReference type="GO" id="GO:0032259">
    <property type="term" value="P:methylation"/>
    <property type="evidence" value="ECO:0007669"/>
    <property type="project" value="UniProtKB-KW"/>
</dbReference>
<keyword evidence="2 6" id="KW-0489">Methyltransferase</keyword>
<dbReference type="InterPro" id="IPR012327">
    <property type="entry name" value="MeTrfase_D12"/>
</dbReference>
<dbReference type="InterPro" id="IPR029063">
    <property type="entry name" value="SAM-dependent_MTases_sf"/>
</dbReference>
<dbReference type="RefSeq" id="WP_036883516.1">
    <property type="nucleotide sequence ID" value="NZ_JQZW01000008.1"/>
</dbReference>
<dbReference type="GO" id="GO:0003676">
    <property type="term" value="F:nucleic acid binding"/>
    <property type="evidence" value="ECO:0007669"/>
    <property type="project" value="InterPro"/>
</dbReference>
<evidence type="ECO:0000256" key="5">
    <source>
        <dbReference type="ARBA" id="ARBA00047942"/>
    </source>
</evidence>
<dbReference type="Proteomes" id="UP000030134">
    <property type="component" value="Unassembled WGS sequence"/>
</dbReference>
<evidence type="ECO:0000256" key="2">
    <source>
        <dbReference type="ARBA" id="ARBA00022603"/>
    </source>
</evidence>
<comment type="catalytic activity">
    <reaction evidence="5">
        <text>a 2'-deoxyadenosine in DNA + S-adenosyl-L-methionine = an N(6)-methyl-2'-deoxyadenosine in DNA + S-adenosyl-L-homocysteine + H(+)</text>
        <dbReference type="Rhea" id="RHEA:15197"/>
        <dbReference type="Rhea" id="RHEA-COMP:12418"/>
        <dbReference type="Rhea" id="RHEA-COMP:12419"/>
        <dbReference type="ChEBI" id="CHEBI:15378"/>
        <dbReference type="ChEBI" id="CHEBI:57856"/>
        <dbReference type="ChEBI" id="CHEBI:59789"/>
        <dbReference type="ChEBI" id="CHEBI:90615"/>
        <dbReference type="ChEBI" id="CHEBI:90616"/>
        <dbReference type="EC" id="2.1.1.72"/>
    </reaction>
</comment>
<dbReference type="STRING" id="266762.HQ36_03715"/>
<dbReference type="SUPFAM" id="SSF53335">
    <property type="entry name" value="S-adenosyl-L-methionine-dependent methyltransferases"/>
    <property type="match status" value="1"/>
</dbReference>
<dbReference type="REBASE" id="111048">
    <property type="entry name" value="M2.Pgi1391aORF3710P"/>
</dbReference>
<accession>A0A0A2G6M8</accession>
<dbReference type="AlphaFoldDB" id="A0A0A2G6M8"/>
<dbReference type="PROSITE" id="PS00092">
    <property type="entry name" value="N6_MTASE"/>
    <property type="match status" value="1"/>
</dbReference>
<evidence type="ECO:0000256" key="1">
    <source>
        <dbReference type="ARBA" id="ARBA00011900"/>
    </source>
</evidence>
<dbReference type="OrthoDB" id="9805629at2"/>
<gene>
    <name evidence="6" type="ORF">HQ36_03715</name>
</gene>
<dbReference type="EC" id="2.1.1.72" evidence="1"/>
<evidence type="ECO:0000256" key="4">
    <source>
        <dbReference type="ARBA" id="ARBA00022691"/>
    </source>
</evidence>
<dbReference type="GO" id="GO:0009307">
    <property type="term" value="P:DNA restriction-modification system"/>
    <property type="evidence" value="ECO:0007669"/>
    <property type="project" value="InterPro"/>
</dbReference>
<name>A0A0A2G6M8_9PORP</name>
<proteinExistence type="predicted"/>
<evidence type="ECO:0000313" key="7">
    <source>
        <dbReference type="Proteomes" id="UP000030134"/>
    </source>
</evidence>
<keyword evidence="7" id="KW-1185">Reference proteome</keyword>
<dbReference type="InterPro" id="IPR002052">
    <property type="entry name" value="DNA_methylase_N6_adenine_CS"/>
</dbReference>
<evidence type="ECO:0000256" key="3">
    <source>
        <dbReference type="ARBA" id="ARBA00022679"/>
    </source>
</evidence>
<dbReference type="Pfam" id="PF02086">
    <property type="entry name" value="MethyltransfD12"/>
    <property type="match status" value="1"/>
</dbReference>
<reference evidence="6 7" key="1">
    <citation type="submission" date="2014-08" db="EMBL/GenBank/DDBJ databases">
        <title>Porphyromonas gingivicanis strain:COT-022_OH1391 Genome sequencing.</title>
        <authorList>
            <person name="Wallis C."/>
            <person name="Deusch O."/>
            <person name="O'Flynn C."/>
            <person name="Davis I."/>
            <person name="Jospin G."/>
            <person name="Darling A.E."/>
            <person name="Coil D.A."/>
            <person name="Alexiev A."/>
            <person name="Horsfall A."/>
            <person name="Kirkwood N."/>
            <person name="Harris S."/>
            <person name="Eisen J.A."/>
        </authorList>
    </citation>
    <scope>NUCLEOTIDE SEQUENCE [LARGE SCALE GENOMIC DNA]</scope>
    <source>
        <strain evidence="7">COT-022 OH1391</strain>
    </source>
</reference>
<dbReference type="GO" id="GO:0009007">
    <property type="term" value="F:site-specific DNA-methyltransferase (adenine-specific) activity"/>
    <property type="evidence" value="ECO:0007669"/>
    <property type="project" value="UniProtKB-EC"/>
</dbReference>
<keyword evidence="4" id="KW-0949">S-adenosyl-L-methionine</keyword>
<comment type="caution">
    <text evidence="6">The sequence shown here is derived from an EMBL/GenBank/DDBJ whole genome shotgun (WGS) entry which is preliminary data.</text>
</comment>
<protein>
    <recommendedName>
        <fullName evidence="1">site-specific DNA-methyltransferase (adenine-specific)</fullName>
        <ecNumber evidence="1">2.1.1.72</ecNumber>
    </recommendedName>
</protein>
<evidence type="ECO:0000313" key="6">
    <source>
        <dbReference type="EMBL" id="KGN98040.1"/>
    </source>
</evidence>
<keyword evidence="3 6" id="KW-0808">Transferase</keyword>
<sequence length="356" mass="41508">MRYIGNKENILDQIYRILQDSEVKGETFFDFFSGTTSVARYFKKLGYHVSSCDVMYLSYCLQKAYIENNTDPLFESLEPLLPKEIEGHLFFTSPLERVLTYLNTIPPVEGFIYRHYTPDGTSELDCPRMYFSSDNGKKIDAIRQQIEEWRIEELLTDNEYFILIACLIETISFYANISGVYAAFQKKWDPRAVKPLVLRPIELIDNGKNNTVYHRNSLEIVPKIDVDILYLDPPYNARQYLPNYHLVETIAKYDSPSIRGVTGMRDCEGKKSSFCNAKTALRDLEYVAKNATFKYLVLSYNSEGIMPQDEIIRTLSKYGDVHLEEFEYLRFKSNNNGLSKTKKHIFEQVYILKNEK</sequence>
<dbReference type="PRINTS" id="PR00505">
    <property type="entry name" value="D12N6MTFRASE"/>
</dbReference>
<dbReference type="EMBL" id="JQZW01000008">
    <property type="protein sequence ID" value="KGN98040.1"/>
    <property type="molecule type" value="Genomic_DNA"/>
</dbReference>
<organism evidence="6 7">
    <name type="scientific">Porphyromonas gingivicanis</name>
    <dbReference type="NCBI Taxonomy" id="266762"/>
    <lineage>
        <taxon>Bacteria</taxon>
        <taxon>Pseudomonadati</taxon>
        <taxon>Bacteroidota</taxon>
        <taxon>Bacteroidia</taxon>
        <taxon>Bacteroidales</taxon>
        <taxon>Porphyromonadaceae</taxon>
        <taxon>Porphyromonas</taxon>
    </lineage>
</organism>
<dbReference type="eggNOG" id="COG3392">
    <property type="taxonomic scope" value="Bacteria"/>
</dbReference>